<dbReference type="AlphaFoldDB" id="A0A517ZGE8"/>
<dbReference type="PROSITE" id="PS51257">
    <property type="entry name" value="PROKAR_LIPOPROTEIN"/>
    <property type="match status" value="1"/>
</dbReference>
<feature type="signal peptide" evidence="1">
    <location>
        <begin position="1"/>
        <end position="22"/>
    </location>
</feature>
<proteinExistence type="predicted"/>
<organism evidence="2 3">
    <name type="scientific">Symmachiella dynata</name>
    <dbReference type="NCBI Taxonomy" id="2527995"/>
    <lineage>
        <taxon>Bacteria</taxon>
        <taxon>Pseudomonadati</taxon>
        <taxon>Planctomycetota</taxon>
        <taxon>Planctomycetia</taxon>
        <taxon>Planctomycetales</taxon>
        <taxon>Planctomycetaceae</taxon>
        <taxon>Symmachiella</taxon>
    </lineage>
</organism>
<name>A0A517ZGE8_9PLAN</name>
<dbReference type="Proteomes" id="UP000319383">
    <property type="component" value="Chromosome"/>
</dbReference>
<dbReference type="EMBL" id="CP036276">
    <property type="protein sequence ID" value="QDU41566.1"/>
    <property type="molecule type" value="Genomic_DNA"/>
</dbReference>
<feature type="chain" id="PRO_5021697695" description="Lipoprotein" evidence="1">
    <location>
        <begin position="23"/>
        <end position="128"/>
    </location>
</feature>
<keyword evidence="1" id="KW-0732">Signal</keyword>
<gene>
    <name evidence="2" type="ORF">Mal52_00190</name>
</gene>
<dbReference type="KEGG" id="sdyn:Mal52_00190"/>
<protein>
    <recommendedName>
        <fullName evidence="4">Lipoprotein</fullName>
    </recommendedName>
</protein>
<evidence type="ECO:0000313" key="3">
    <source>
        <dbReference type="Proteomes" id="UP000319383"/>
    </source>
</evidence>
<dbReference type="RefSeq" id="WP_145373593.1">
    <property type="nucleotide sequence ID" value="NZ_CP036276.1"/>
</dbReference>
<sequence precursor="true">MRRNHLFMLAIVALLCSCASQFDRSPDWEKASGDCYFYCEKCGSLQGGIFTKGPIKEFAGAGKESCIHEWQEITRERFKQLGTELHDCDWSQEIPFFRDDWPQAPRPLEQMHDLPLMTPEDSYELEQP</sequence>
<reference evidence="2 3" key="1">
    <citation type="submission" date="2019-02" db="EMBL/GenBank/DDBJ databases">
        <title>Deep-cultivation of Planctomycetes and their phenomic and genomic characterization uncovers novel biology.</title>
        <authorList>
            <person name="Wiegand S."/>
            <person name="Jogler M."/>
            <person name="Boedeker C."/>
            <person name="Pinto D."/>
            <person name="Vollmers J."/>
            <person name="Rivas-Marin E."/>
            <person name="Kohn T."/>
            <person name="Peeters S.H."/>
            <person name="Heuer A."/>
            <person name="Rast P."/>
            <person name="Oberbeckmann S."/>
            <person name="Bunk B."/>
            <person name="Jeske O."/>
            <person name="Meyerdierks A."/>
            <person name="Storesund J.E."/>
            <person name="Kallscheuer N."/>
            <person name="Luecker S."/>
            <person name="Lage O.M."/>
            <person name="Pohl T."/>
            <person name="Merkel B.J."/>
            <person name="Hornburger P."/>
            <person name="Mueller R.-W."/>
            <person name="Bruemmer F."/>
            <person name="Labrenz M."/>
            <person name="Spormann A.M."/>
            <person name="Op den Camp H."/>
            <person name="Overmann J."/>
            <person name="Amann R."/>
            <person name="Jetten M.S.M."/>
            <person name="Mascher T."/>
            <person name="Medema M.H."/>
            <person name="Devos D.P."/>
            <person name="Kaster A.-K."/>
            <person name="Ovreas L."/>
            <person name="Rohde M."/>
            <person name="Galperin M.Y."/>
            <person name="Jogler C."/>
        </authorList>
    </citation>
    <scope>NUCLEOTIDE SEQUENCE [LARGE SCALE GENOMIC DNA]</scope>
    <source>
        <strain evidence="2 3">Mal52</strain>
    </source>
</reference>
<accession>A0A517ZGE8</accession>
<evidence type="ECO:0000313" key="2">
    <source>
        <dbReference type="EMBL" id="QDU41566.1"/>
    </source>
</evidence>
<keyword evidence="3" id="KW-1185">Reference proteome</keyword>
<evidence type="ECO:0000256" key="1">
    <source>
        <dbReference type="SAM" id="SignalP"/>
    </source>
</evidence>
<evidence type="ECO:0008006" key="4">
    <source>
        <dbReference type="Google" id="ProtNLM"/>
    </source>
</evidence>